<dbReference type="CDD" id="cd03440">
    <property type="entry name" value="hot_dog"/>
    <property type="match status" value="1"/>
</dbReference>
<gene>
    <name evidence="3" type="ORF">I7412_04665</name>
</gene>
<evidence type="ECO:0000259" key="2">
    <source>
        <dbReference type="Pfam" id="PF03061"/>
    </source>
</evidence>
<reference evidence="3" key="1">
    <citation type="submission" date="2020-12" db="EMBL/GenBank/DDBJ databases">
        <title>Genomic characterization of non-nitrogen-fixing Frankia strains.</title>
        <authorList>
            <person name="Carlos-Shanley C."/>
            <person name="Guerra T."/>
            <person name="Hahn D."/>
        </authorList>
    </citation>
    <scope>NUCLEOTIDE SEQUENCE</scope>
    <source>
        <strain evidence="3">CN6</strain>
    </source>
</reference>
<protein>
    <submittedName>
        <fullName evidence="3">Thioesterase</fullName>
    </submittedName>
</protein>
<evidence type="ECO:0000313" key="4">
    <source>
        <dbReference type="Proteomes" id="UP000604475"/>
    </source>
</evidence>
<dbReference type="InterPro" id="IPR006683">
    <property type="entry name" value="Thioestr_dom"/>
</dbReference>
<dbReference type="SUPFAM" id="SSF54637">
    <property type="entry name" value="Thioesterase/thiol ester dehydrase-isomerase"/>
    <property type="match status" value="2"/>
</dbReference>
<evidence type="ECO:0000313" key="3">
    <source>
        <dbReference type="EMBL" id="MBL7626476.1"/>
    </source>
</evidence>
<comment type="caution">
    <text evidence="3">The sequence shown here is derived from an EMBL/GenBank/DDBJ whole genome shotgun (WGS) entry which is preliminary data.</text>
</comment>
<accession>A0A937UQA8</accession>
<keyword evidence="4" id="KW-1185">Reference proteome</keyword>
<dbReference type="Gene3D" id="3.10.129.10">
    <property type="entry name" value="Hotdog Thioesterase"/>
    <property type="match status" value="2"/>
</dbReference>
<feature type="region of interest" description="Disordered" evidence="1">
    <location>
        <begin position="15"/>
        <end position="34"/>
    </location>
</feature>
<feature type="domain" description="Thioesterase" evidence="2">
    <location>
        <begin position="85"/>
        <end position="151"/>
    </location>
</feature>
<dbReference type="Proteomes" id="UP000604475">
    <property type="component" value="Unassembled WGS sequence"/>
</dbReference>
<dbReference type="AlphaFoldDB" id="A0A937UQA8"/>
<name>A0A937UQA8_9ACTN</name>
<proteinExistence type="predicted"/>
<dbReference type="InterPro" id="IPR029069">
    <property type="entry name" value="HotDog_dom_sf"/>
</dbReference>
<evidence type="ECO:0000256" key="1">
    <source>
        <dbReference type="SAM" id="MobiDB-lite"/>
    </source>
</evidence>
<dbReference type="Pfam" id="PF03061">
    <property type="entry name" value="4HBT"/>
    <property type="match status" value="1"/>
</dbReference>
<organism evidence="3 4">
    <name type="scientific">Frankia nepalensis</name>
    <dbReference type="NCBI Taxonomy" id="1836974"/>
    <lineage>
        <taxon>Bacteria</taxon>
        <taxon>Bacillati</taxon>
        <taxon>Actinomycetota</taxon>
        <taxon>Actinomycetes</taxon>
        <taxon>Frankiales</taxon>
        <taxon>Frankiaceae</taxon>
        <taxon>Frankia</taxon>
    </lineage>
</organism>
<dbReference type="EMBL" id="JAEACQ010000136">
    <property type="protein sequence ID" value="MBL7626476.1"/>
    <property type="molecule type" value="Genomic_DNA"/>
</dbReference>
<sequence length="294" mass="30253">MSDLLCKDLPMDLASRPGPAAADRQGAGSPIPPARVADHDGAPISGHIIAELGLSMTDDGSGLRGDAEVTPEMCVPGTATLRTSVLATWADVLAGTVAAQTLDPRIPLTLDLEVQLHAGARAGDRVRAVTTAIKIGQTVLVYETRFLNETSGALVAVVHISFIASPNPQHVFAEGFPRVVNLNGRLALPLAERIGARIVAPGTAEVPRRPDGLNAAGAIQGGLVAVGAEEAAMSLADRPVVLESLTVRYLRPIMIGPARAVAEGHGSLAVIHTTDAGTGKLSIVTTARLADLTP</sequence>